<comment type="similarity">
    <text evidence="3">Belongs to the EBP2 family.</text>
</comment>
<evidence type="ECO:0000256" key="1">
    <source>
        <dbReference type="ARBA" id="ARBA00003387"/>
    </source>
</evidence>
<proteinExistence type="inferred from homology"/>
<evidence type="ECO:0000256" key="5">
    <source>
        <dbReference type="ARBA" id="ARBA00023054"/>
    </source>
</evidence>
<dbReference type="GO" id="GO:0042273">
    <property type="term" value="P:ribosomal large subunit biogenesis"/>
    <property type="evidence" value="ECO:0007669"/>
    <property type="project" value="TreeGrafter"/>
</dbReference>
<evidence type="ECO:0000256" key="7">
    <source>
        <dbReference type="SAM" id="Coils"/>
    </source>
</evidence>
<feature type="coiled-coil region" evidence="7">
    <location>
        <begin position="148"/>
        <end position="175"/>
    </location>
</feature>
<accession>A0A9P0GQ71</accession>
<dbReference type="InterPro" id="IPR008610">
    <property type="entry name" value="Ebp2"/>
</dbReference>
<evidence type="ECO:0000313" key="10">
    <source>
        <dbReference type="Proteomes" id="UP001153737"/>
    </source>
</evidence>
<gene>
    <name evidence="9" type="ORF">PHAECO_LOCUS6001</name>
</gene>
<comment type="function">
    <text evidence="1">Required for the processing of the 27S pre-rRNA.</text>
</comment>
<keyword evidence="10" id="KW-1185">Reference proteome</keyword>
<dbReference type="PANTHER" id="PTHR13028:SF0">
    <property type="entry name" value="RRNA-PROCESSING PROTEIN EBP2-RELATED"/>
    <property type="match status" value="1"/>
</dbReference>
<organism evidence="9 10">
    <name type="scientific">Phaedon cochleariae</name>
    <name type="common">Mustard beetle</name>
    <dbReference type="NCBI Taxonomy" id="80249"/>
    <lineage>
        <taxon>Eukaryota</taxon>
        <taxon>Metazoa</taxon>
        <taxon>Ecdysozoa</taxon>
        <taxon>Arthropoda</taxon>
        <taxon>Hexapoda</taxon>
        <taxon>Insecta</taxon>
        <taxon>Pterygota</taxon>
        <taxon>Neoptera</taxon>
        <taxon>Endopterygota</taxon>
        <taxon>Coleoptera</taxon>
        <taxon>Polyphaga</taxon>
        <taxon>Cucujiformia</taxon>
        <taxon>Chrysomeloidea</taxon>
        <taxon>Chrysomelidae</taxon>
        <taxon>Chrysomelinae</taxon>
        <taxon>Chrysomelini</taxon>
        <taxon>Phaedon</taxon>
    </lineage>
</organism>
<feature type="region of interest" description="Disordered" evidence="8">
    <location>
        <begin position="1"/>
        <end position="20"/>
    </location>
</feature>
<evidence type="ECO:0000256" key="8">
    <source>
        <dbReference type="SAM" id="MobiDB-lite"/>
    </source>
</evidence>
<reference evidence="9" key="2">
    <citation type="submission" date="2022-10" db="EMBL/GenBank/DDBJ databases">
        <authorList>
            <consortium name="ENA_rothamsted_submissions"/>
            <consortium name="culmorum"/>
            <person name="King R."/>
        </authorList>
    </citation>
    <scope>NUCLEOTIDE SEQUENCE</scope>
</reference>
<evidence type="ECO:0000313" key="9">
    <source>
        <dbReference type="EMBL" id="CAH1156214.1"/>
    </source>
</evidence>
<protein>
    <submittedName>
        <fullName evidence="9">Uncharacterized protein</fullName>
    </submittedName>
</protein>
<reference evidence="9" key="1">
    <citation type="submission" date="2022-01" db="EMBL/GenBank/DDBJ databases">
        <authorList>
            <person name="King R."/>
        </authorList>
    </citation>
    <scope>NUCLEOTIDE SEQUENCE</scope>
</reference>
<keyword evidence="6" id="KW-0539">Nucleus</keyword>
<evidence type="ECO:0000256" key="6">
    <source>
        <dbReference type="ARBA" id="ARBA00023242"/>
    </source>
</evidence>
<evidence type="ECO:0000256" key="3">
    <source>
        <dbReference type="ARBA" id="ARBA00007336"/>
    </source>
</evidence>
<dbReference type="PANTHER" id="PTHR13028">
    <property type="entry name" value="RRNA PROCESSING PROTEIN EBNA1-BINDING PROTEIN-RELATED"/>
    <property type="match status" value="1"/>
</dbReference>
<dbReference type="Proteomes" id="UP001153737">
    <property type="component" value="Chromosome 2"/>
</dbReference>
<dbReference type="GO" id="GO:0006364">
    <property type="term" value="P:rRNA processing"/>
    <property type="evidence" value="ECO:0007669"/>
    <property type="project" value="TreeGrafter"/>
</dbReference>
<keyword evidence="5 7" id="KW-0175">Coiled coil</keyword>
<sequence length="308" mass="35542">MSSDESDLNDSDIELQDAFADGRLKPGLNKVEEAPKQFVNNVSGLKQKIEEMKLNLPWLERLDCVNSQAPLAPEIAAQMLTQEQKRENQLKNNKKLPQYTPSEDPVLNEFKREMIFHRQAQATVTEAIPKLKAMGILTKRPDDYFAEMAKTDEHMQKIRDNLMKKEEQQKRSERVKQLRQQRKEGKMLQVQTKLQRQHEKKEMLNQVKKVRKGMSKDLDFLDGKNNNTSKKKAIERRKVKDKKFGFGGKKKGMKLNTRDSAADISEFRSPGKPSKKFGKGNMGKNKHGSNKSRPGKNRRVKIKARGKK</sequence>
<dbReference type="GO" id="GO:0030687">
    <property type="term" value="C:preribosome, large subunit precursor"/>
    <property type="evidence" value="ECO:0007669"/>
    <property type="project" value="TreeGrafter"/>
</dbReference>
<dbReference type="AlphaFoldDB" id="A0A9P0GQ71"/>
<dbReference type="GO" id="GO:0005730">
    <property type="term" value="C:nucleolus"/>
    <property type="evidence" value="ECO:0007669"/>
    <property type="project" value="UniProtKB-SubCell"/>
</dbReference>
<dbReference type="Pfam" id="PF05890">
    <property type="entry name" value="Ebp2"/>
    <property type="match status" value="1"/>
</dbReference>
<evidence type="ECO:0000256" key="4">
    <source>
        <dbReference type="ARBA" id="ARBA00022517"/>
    </source>
</evidence>
<comment type="subcellular location">
    <subcellularLocation>
        <location evidence="2">Nucleus</location>
        <location evidence="2">Nucleolus</location>
    </subcellularLocation>
</comment>
<keyword evidence="4" id="KW-0690">Ribosome biogenesis</keyword>
<dbReference type="GO" id="GO:0034399">
    <property type="term" value="C:nuclear periphery"/>
    <property type="evidence" value="ECO:0007669"/>
    <property type="project" value="TreeGrafter"/>
</dbReference>
<name>A0A9P0GQ71_PHACE</name>
<evidence type="ECO:0000256" key="2">
    <source>
        <dbReference type="ARBA" id="ARBA00004604"/>
    </source>
</evidence>
<dbReference type="OrthoDB" id="443772at2759"/>
<feature type="compositionally biased region" description="Basic residues" evidence="8">
    <location>
        <begin position="273"/>
        <end position="308"/>
    </location>
</feature>
<dbReference type="EMBL" id="OU896708">
    <property type="protein sequence ID" value="CAH1156214.1"/>
    <property type="molecule type" value="Genomic_DNA"/>
</dbReference>
<feature type="compositionally biased region" description="Acidic residues" evidence="8">
    <location>
        <begin position="1"/>
        <end position="15"/>
    </location>
</feature>
<feature type="region of interest" description="Disordered" evidence="8">
    <location>
        <begin position="215"/>
        <end position="308"/>
    </location>
</feature>